<evidence type="ECO:0000313" key="10">
    <source>
        <dbReference type="EMBL" id="MCP1386763.1"/>
    </source>
</evidence>
<dbReference type="Pfam" id="PF06738">
    <property type="entry name" value="ThrE"/>
    <property type="match status" value="1"/>
</dbReference>
<dbReference type="EMBL" id="JAMFTQ010000001">
    <property type="protein sequence ID" value="MCP1386763.1"/>
    <property type="molecule type" value="Genomic_DNA"/>
</dbReference>
<dbReference type="InterPro" id="IPR050539">
    <property type="entry name" value="ThrE_Dicarb/AminoAcid_Exp"/>
</dbReference>
<organism evidence="10 11">
    <name type="scientific">Corynebacterium stercoris</name>
    <dbReference type="NCBI Taxonomy" id="2943490"/>
    <lineage>
        <taxon>Bacteria</taxon>
        <taxon>Bacillati</taxon>
        <taxon>Actinomycetota</taxon>
        <taxon>Actinomycetes</taxon>
        <taxon>Mycobacteriales</taxon>
        <taxon>Corynebacteriaceae</taxon>
        <taxon>Corynebacterium</taxon>
    </lineage>
</organism>
<proteinExistence type="inferred from homology"/>
<evidence type="ECO:0000256" key="3">
    <source>
        <dbReference type="ARBA" id="ARBA00022692"/>
    </source>
</evidence>
<feature type="transmembrane region" description="Helical" evidence="7">
    <location>
        <begin position="242"/>
        <end position="259"/>
    </location>
</feature>
<protein>
    <submittedName>
        <fullName evidence="10">Threonine/serine exporter family protein</fullName>
    </submittedName>
</protein>
<keyword evidence="5 7" id="KW-0472">Membrane</keyword>
<evidence type="ECO:0000256" key="2">
    <source>
        <dbReference type="ARBA" id="ARBA00022475"/>
    </source>
</evidence>
<feature type="transmembrane region" description="Helical" evidence="7">
    <location>
        <begin position="178"/>
        <end position="200"/>
    </location>
</feature>
<feature type="transmembrane region" description="Helical" evidence="7">
    <location>
        <begin position="279"/>
        <end position="298"/>
    </location>
</feature>
<dbReference type="InterPro" id="IPR010619">
    <property type="entry name" value="ThrE-like_N"/>
</dbReference>
<comment type="similarity">
    <text evidence="6">Belongs to the ThrE exporter (TC 2.A.79) family.</text>
</comment>
<name>A0ABT1G1C4_9CORY</name>
<keyword evidence="2" id="KW-1003">Cell membrane</keyword>
<dbReference type="InterPro" id="IPR024528">
    <property type="entry name" value="ThrE_2"/>
</dbReference>
<evidence type="ECO:0000256" key="4">
    <source>
        <dbReference type="ARBA" id="ARBA00022989"/>
    </source>
</evidence>
<evidence type="ECO:0000256" key="7">
    <source>
        <dbReference type="SAM" id="Phobius"/>
    </source>
</evidence>
<dbReference type="PANTHER" id="PTHR34390:SF2">
    <property type="entry name" value="SUCCINATE TRANSPORTER SUBUNIT YJJP-RELATED"/>
    <property type="match status" value="1"/>
</dbReference>
<feature type="transmembrane region" description="Helical" evidence="7">
    <location>
        <begin position="330"/>
        <end position="351"/>
    </location>
</feature>
<dbReference type="RefSeq" id="WP_253575471.1">
    <property type="nucleotide sequence ID" value="NZ_JAMFTQ010000001.1"/>
</dbReference>
<reference evidence="10" key="1">
    <citation type="submission" date="2022-05" db="EMBL/GenBank/DDBJ databases">
        <title>Corynebacterium sp. TA-R-1 sp. nov., isolated from human feces.</title>
        <authorList>
            <person name="Shamsuzzaman M."/>
            <person name="Dahal R.H."/>
        </authorList>
    </citation>
    <scope>NUCLEOTIDE SEQUENCE</scope>
    <source>
        <strain evidence="10">TA-R-1</strain>
    </source>
</reference>
<keyword evidence="11" id="KW-1185">Reference proteome</keyword>
<dbReference type="PANTHER" id="PTHR34390">
    <property type="entry name" value="UPF0442 PROTEIN YJJB-RELATED"/>
    <property type="match status" value="1"/>
</dbReference>
<keyword evidence="3 7" id="KW-0812">Transmembrane</keyword>
<gene>
    <name evidence="10" type="ORF">M5J20_00910</name>
</gene>
<sequence>MADNISPAIEAGHVEFAAEANTALRFGMMLLSAGASSYRVIRAVKRCARSLGFDNADVLVGFNTISCTFHHGEEFRTVVADVPLPGVNSSRIEALEDTAHTLLQDYCTAEEVNAALDEIERIPTPRWSIWIASLAAGLACAGFAVLNQFGYEAALYVFLSAAVGQFVRVKLHRKHFNVLGVTTVAAWVASALYLTTVYLLPTTTDLSPGFIAAVLFLIPGFPLFTAFLDLSRFDFTAGIPRLFFALECITVIMLTVTVVTTLSGTPQASPATHEASLEYFLAGGIASFVAVGGFSILFNSSRRMALVAALIGALANLLRLWLLTMDARPFLAAFAAAFVIGLFGSQMGNVVSVPRVTVTVPASVVMIPGTAIYRAVHNFAEGNTPDALFAVADVTLAVLFIAGGLIIARLITDPDWAFSHHINFGKELRGEILPINR</sequence>
<evidence type="ECO:0000256" key="5">
    <source>
        <dbReference type="ARBA" id="ARBA00023136"/>
    </source>
</evidence>
<comment type="subcellular location">
    <subcellularLocation>
        <location evidence="1">Cell membrane</location>
        <topology evidence="1">Multi-pass membrane protein</topology>
    </subcellularLocation>
</comment>
<evidence type="ECO:0000313" key="11">
    <source>
        <dbReference type="Proteomes" id="UP001204000"/>
    </source>
</evidence>
<feature type="transmembrane region" description="Helical" evidence="7">
    <location>
        <begin position="127"/>
        <end position="147"/>
    </location>
</feature>
<feature type="domain" description="Threonine/serine exporter-like N-terminal" evidence="8">
    <location>
        <begin position="22"/>
        <end position="262"/>
    </location>
</feature>
<dbReference type="Pfam" id="PF12821">
    <property type="entry name" value="ThrE_2"/>
    <property type="match status" value="1"/>
</dbReference>
<comment type="caution">
    <text evidence="10">The sequence shown here is derived from an EMBL/GenBank/DDBJ whole genome shotgun (WGS) entry which is preliminary data.</text>
</comment>
<dbReference type="Proteomes" id="UP001204000">
    <property type="component" value="Unassembled WGS sequence"/>
</dbReference>
<feature type="transmembrane region" description="Helical" evidence="7">
    <location>
        <begin position="358"/>
        <end position="376"/>
    </location>
</feature>
<evidence type="ECO:0000256" key="1">
    <source>
        <dbReference type="ARBA" id="ARBA00004651"/>
    </source>
</evidence>
<feature type="transmembrane region" description="Helical" evidence="7">
    <location>
        <begin position="153"/>
        <end position="171"/>
    </location>
</feature>
<feature type="transmembrane region" description="Helical" evidence="7">
    <location>
        <begin position="305"/>
        <end position="324"/>
    </location>
</feature>
<feature type="transmembrane region" description="Helical" evidence="7">
    <location>
        <begin position="206"/>
        <end position="230"/>
    </location>
</feature>
<keyword evidence="4 7" id="KW-1133">Transmembrane helix</keyword>
<feature type="domain" description="Threonine/Serine exporter ThrE" evidence="9">
    <location>
        <begin position="285"/>
        <end position="410"/>
    </location>
</feature>
<feature type="transmembrane region" description="Helical" evidence="7">
    <location>
        <begin position="388"/>
        <end position="411"/>
    </location>
</feature>
<evidence type="ECO:0000259" key="9">
    <source>
        <dbReference type="Pfam" id="PF12821"/>
    </source>
</evidence>
<evidence type="ECO:0000256" key="6">
    <source>
        <dbReference type="ARBA" id="ARBA00034125"/>
    </source>
</evidence>
<evidence type="ECO:0000259" key="8">
    <source>
        <dbReference type="Pfam" id="PF06738"/>
    </source>
</evidence>
<accession>A0ABT1G1C4</accession>